<evidence type="ECO:0000256" key="2">
    <source>
        <dbReference type="ARBA" id="ARBA00022833"/>
    </source>
</evidence>
<reference evidence="7 8" key="1">
    <citation type="submission" date="2015-10" db="EMBL/GenBank/DDBJ databases">
        <title>Full genome of DAOMC 229536 Phialocephala scopiformis, a fungal endophyte of spruce producing the potent anti-insectan compound rugulosin.</title>
        <authorList>
            <consortium name="DOE Joint Genome Institute"/>
            <person name="Walker A.K."/>
            <person name="Frasz S.L."/>
            <person name="Seifert K.A."/>
            <person name="Miller J.D."/>
            <person name="Mondo S.J."/>
            <person name="Labutti K."/>
            <person name="Lipzen A."/>
            <person name="Dockter R."/>
            <person name="Kennedy M."/>
            <person name="Grigoriev I.V."/>
            <person name="Spatafora J.W."/>
        </authorList>
    </citation>
    <scope>NUCLEOTIDE SEQUENCE [LARGE SCALE GENOMIC DNA]</scope>
    <source>
        <strain evidence="7 8">CBS 120377</strain>
    </source>
</reference>
<keyword evidence="8" id="KW-1185">Reference proteome</keyword>
<dbReference type="GO" id="GO:0008270">
    <property type="term" value="F:zinc ion binding"/>
    <property type="evidence" value="ECO:0007669"/>
    <property type="project" value="InterPro"/>
</dbReference>
<protein>
    <recommendedName>
        <fullName evidence="6">Zn(2)-C6 fungal-type domain-containing protein</fullName>
    </recommendedName>
</protein>
<proteinExistence type="predicted"/>
<dbReference type="GeneID" id="28829864"/>
<dbReference type="PANTHER" id="PTHR47660">
    <property type="entry name" value="TRANSCRIPTION FACTOR WITH C2H2 AND ZN(2)-CYS(6) DNA BINDING DOMAIN (EUROFUNG)-RELATED-RELATED"/>
    <property type="match status" value="1"/>
</dbReference>
<keyword evidence="5" id="KW-0539">Nucleus</keyword>
<dbReference type="PANTHER" id="PTHR47660:SF3">
    <property type="entry name" value="FINGER DOMAIN PROTEIN, PUTATIVE (AFU_ORTHOLOGUE AFUA_4G03310)-RELATED"/>
    <property type="match status" value="1"/>
</dbReference>
<evidence type="ECO:0000256" key="1">
    <source>
        <dbReference type="ARBA" id="ARBA00022723"/>
    </source>
</evidence>
<keyword evidence="4" id="KW-0804">Transcription</keyword>
<evidence type="ECO:0000256" key="3">
    <source>
        <dbReference type="ARBA" id="ARBA00023015"/>
    </source>
</evidence>
<evidence type="ECO:0000256" key="5">
    <source>
        <dbReference type="ARBA" id="ARBA00023242"/>
    </source>
</evidence>
<name>A0A194X2W0_MOLSC</name>
<dbReference type="InterPro" id="IPR001138">
    <property type="entry name" value="Zn2Cys6_DnaBD"/>
</dbReference>
<dbReference type="GO" id="GO:0000981">
    <property type="term" value="F:DNA-binding transcription factor activity, RNA polymerase II-specific"/>
    <property type="evidence" value="ECO:0007669"/>
    <property type="project" value="InterPro"/>
</dbReference>
<dbReference type="Gene3D" id="4.10.240.10">
    <property type="entry name" value="Zn(2)-C6 fungal-type DNA-binding domain"/>
    <property type="match status" value="1"/>
</dbReference>
<dbReference type="InParanoid" id="A0A194X2W0"/>
<evidence type="ECO:0000259" key="6">
    <source>
        <dbReference type="PROSITE" id="PS50048"/>
    </source>
</evidence>
<evidence type="ECO:0000313" key="8">
    <source>
        <dbReference type="Proteomes" id="UP000070700"/>
    </source>
</evidence>
<organism evidence="7 8">
    <name type="scientific">Mollisia scopiformis</name>
    <name type="common">Conifer needle endophyte fungus</name>
    <name type="synonym">Phialocephala scopiformis</name>
    <dbReference type="NCBI Taxonomy" id="149040"/>
    <lineage>
        <taxon>Eukaryota</taxon>
        <taxon>Fungi</taxon>
        <taxon>Dikarya</taxon>
        <taxon>Ascomycota</taxon>
        <taxon>Pezizomycotina</taxon>
        <taxon>Leotiomycetes</taxon>
        <taxon>Helotiales</taxon>
        <taxon>Mollisiaceae</taxon>
        <taxon>Mollisia</taxon>
    </lineage>
</organism>
<accession>A0A194X2W0</accession>
<dbReference type="CDD" id="cd00067">
    <property type="entry name" value="GAL4"/>
    <property type="match status" value="1"/>
</dbReference>
<dbReference type="PROSITE" id="PS00463">
    <property type="entry name" value="ZN2_CY6_FUNGAL_1"/>
    <property type="match status" value="1"/>
</dbReference>
<dbReference type="SUPFAM" id="SSF57701">
    <property type="entry name" value="Zn2/Cys6 DNA-binding domain"/>
    <property type="match status" value="1"/>
</dbReference>
<keyword evidence="1" id="KW-0479">Metal-binding</keyword>
<gene>
    <name evidence="7" type="ORF">LY89DRAFT_736549</name>
</gene>
<dbReference type="InterPro" id="IPR036864">
    <property type="entry name" value="Zn2-C6_fun-type_DNA-bd_sf"/>
</dbReference>
<keyword evidence="3" id="KW-0805">Transcription regulation</keyword>
<dbReference type="RefSeq" id="XP_018068871.1">
    <property type="nucleotide sequence ID" value="XM_018220138.1"/>
</dbReference>
<dbReference type="AlphaFoldDB" id="A0A194X2W0"/>
<dbReference type="EMBL" id="KQ947420">
    <property type="protein sequence ID" value="KUJ14516.1"/>
    <property type="molecule type" value="Genomic_DNA"/>
</dbReference>
<dbReference type="OrthoDB" id="5423818at2759"/>
<feature type="domain" description="Zn(2)-C6 fungal-type" evidence="6">
    <location>
        <begin position="46"/>
        <end position="78"/>
    </location>
</feature>
<dbReference type="KEGG" id="psco:LY89DRAFT_736549"/>
<sequence length="420" mass="47766">MGSSDEAQPLLKCNTCGKNFDNRKSHLRHKSYCKKAITRVTTRKKSCTACTKARTRCARDTTLPKCSRCTAKDLTCDYEQDPHGGLVALIPVELSASSHSPSDSNVRPLIDEQPGLPTDLLRIETMSTSEFENIIPRVPTAFSAREIEHNQLSLNRRYVLCTLKSYPYMLLPGRNLPPFIHPYHAYGLKDSDNNSQVRKYTQPPIQNCAMIIRWHSADDKNNTVYIWKTISLELEKFSKECPENSDENAVAALQAITIYFLLRISEDMDEAAVYDMLLIHTMVKVATKVKDRIKSNNIRADRWEHWMLTESIQRTITVILLLDMLFEISPFFPARECDGTLLADIALPCSKGLWTASTEVEWEIAHSAEDKQTSKTLTYADLMNFQHQEEGSLDFWLSYIDNFGTLLMAAASLQPPNNFL</sequence>
<evidence type="ECO:0000256" key="4">
    <source>
        <dbReference type="ARBA" id="ARBA00023163"/>
    </source>
</evidence>
<evidence type="ECO:0000313" key="7">
    <source>
        <dbReference type="EMBL" id="KUJ14516.1"/>
    </source>
</evidence>
<dbReference type="Proteomes" id="UP000070700">
    <property type="component" value="Unassembled WGS sequence"/>
</dbReference>
<keyword evidence="2" id="KW-0862">Zinc</keyword>
<dbReference type="PROSITE" id="PS50048">
    <property type="entry name" value="ZN2_CY6_FUNGAL_2"/>
    <property type="match status" value="1"/>
</dbReference>